<dbReference type="PANTHER" id="PTHR28096">
    <property type="entry name" value="PROTEIN FAF1"/>
    <property type="match status" value="1"/>
</dbReference>
<dbReference type="OrthoDB" id="5556956at2759"/>
<feature type="compositionally biased region" description="Basic and acidic residues" evidence="1">
    <location>
        <begin position="132"/>
        <end position="149"/>
    </location>
</feature>
<dbReference type="GO" id="GO:0000462">
    <property type="term" value="P:maturation of SSU-rRNA from tricistronic rRNA transcript (SSU-rRNA, 5.8S rRNA, LSU-rRNA)"/>
    <property type="evidence" value="ECO:0007669"/>
    <property type="project" value="TreeGrafter"/>
</dbReference>
<feature type="compositionally biased region" description="Basic and acidic residues" evidence="1">
    <location>
        <begin position="51"/>
        <end position="62"/>
    </location>
</feature>
<name>A0A0D2DYE7_9EURO</name>
<dbReference type="EMBL" id="KN847332">
    <property type="protein sequence ID" value="KIW48113.1"/>
    <property type="molecule type" value="Genomic_DNA"/>
</dbReference>
<feature type="region of interest" description="Disordered" evidence="1">
    <location>
        <begin position="204"/>
        <end position="298"/>
    </location>
</feature>
<proteinExistence type="predicted"/>
<evidence type="ECO:0000256" key="1">
    <source>
        <dbReference type="SAM" id="MobiDB-lite"/>
    </source>
</evidence>
<dbReference type="InterPro" id="IPR027973">
    <property type="entry name" value="FSAF1-like"/>
</dbReference>
<reference evidence="2 3" key="1">
    <citation type="submission" date="2015-01" db="EMBL/GenBank/DDBJ databases">
        <title>The Genome Sequence of Exophiala oligosperma CBS72588.</title>
        <authorList>
            <consortium name="The Broad Institute Genomics Platform"/>
            <person name="Cuomo C."/>
            <person name="de Hoog S."/>
            <person name="Gorbushina A."/>
            <person name="Stielow B."/>
            <person name="Teixiera M."/>
            <person name="Abouelleil A."/>
            <person name="Chapman S.B."/>
            <person name="Priest M."/>
            <person name="Young S.K."/>
            <person name="Wortman J."/>
            <person name="Nusbaum C."/>
            <person name="Birren B."/>
        </authorList>
    </citation>
    <scope>NUCLEOTIDE SEQUENCE [LARGE SCALE GENOMIC DNA]</scope>
    <source>
        <strain evidence="2 3">CBS 72588</strain>
    </source>
</reference>
<keyword evidence="3" id="KW-1185">Reference proteome</keyword>
<gene>
    <name evidence="2" type="ORF">PV06_00732</name>
</gene>
<evidence type="ECO:0000313" key="3">
    <source>
        <dbReference type="Proteomes" id="UP000053342"/>
    </source>
</evidence>
<dbReference type="PANTHER" id="PTHR28096:SF1">
    <property type="entry name" value="PROTEIN FAF1"/>
    <property type="match status" value="1"/>
</dbReference>
<sequence length="298" mass="33363">MLGKRKREVAVAPRRRERISTDDENPTPTTSADASQDLFRKYFESAFEPLPESKMKPSSHPEGDDESESEGEDLEDENSEATSEESAWEGLSDAGQQDAEVVVVVEHNATAQDAEELDSHKRQYKSFMSSKPPKDLQRATKKTPDKAAVGEDDALEAQNLKHDLDLQRLLKESHLLEQAKSSTMPGAERHKAIDMRMRSLGSKDSLFHQKNMPRSHRVGIVTKATSREALRRKEAKENGIILEKPSGEARATNRRERGVDNPAVGRFRSGTLKLSRKDVLDIQGSSRGGGRNTRQKRH</sequence>
<accession>A0A0D2DYE7</accession>
<protein>
    <recommendedName>
        <fullName evidence="4">Protein FAF1</fullName>
    </recommendedName>
</protein>
<feature type="compositionally biased region" description="Basic and acidic residues" evidence="1">
    <location>
        <begin position="245"/>
        <end position="259"/>
    </location>
</feature>
<dbReference type="Proteomes" id="UP000053342">
    <property type="component" value="Unassembled WGS sequence"/>
</dbReference>
<feature type="compositionally biased region" description="Acidic residues" evidence="1">
    <location>
        <begin position="63"/>
        <end position="87"/>
    </location>
</feature>
<dbReference type="InterPro" id="IPR053030">
    <property type="entry name" value="Ribosomal_biogenesis_FAF1-like"/>
</dbReference>
<evidence type="ECO:0000313" key="2">
    <source>
        <dbReference type="EMBL" id="KIW48113.1"/>
    </source>
</evidence>
<dbReference type="VEuPathDB" id="FungiDB:PV06_00732"/>
<dbReference type="HOGENOM" id="CLU_054969_0_0_1"/>
<organism evidence="2 3">
    <name type="scientific">Exophiala oligosperma</name>
    <dbReference type="NCBI Taxonomy" id="215243"/>
    <lineage>
        <taxon>Eukaryota</taxon>
        <taxon>Fungi</taxon>
        <taxon>Dikarya</taxon>
        <taxon>Ascomycota</taxon>
        <taxon>Pezizomycotina</taxon>
        <taxon>Eurotiomycetes</taxon>
        <taxon>Chaetothyriomycetidae</taxon>
        <taxon>Chaetothyriales</taxon>
        <taxon>Herpotrichiellaceae</taxon>
        <taxon>Exophiala</taxon>
    </lineage>
</organism>
<feature type="compositionally biased region" description="Basic and acidic residues" evidence="1">
    <location>
        <begin position="225"/>
        <end position="237"/>
    </location>
</feature>
<dbReference type="Pfam" id="PF15375">
    <property type="entry name" value="FSAF1"/>
    <property type="match status" value="1"/>
</dbReference>
<evidence type="ECO:0008006" key="4">
    <source>
        <dbReference type="Google" id="ProtNLM"/>
    </source>
</evidence>
<dbReference type="STRING" id="215243.A0A0D2DYE7"/>
<dbReference type="GO" id="GO:0005730">
    <property type="term" value="C:nucleolus"/>
    <property type="evidence" value="ECO:0007669"/>
    <property type="project" value="TreeGrafter"/>
</dbReference>
<dbReference type="RefSeq" id="XP_016268329.1">
    <property type="nucleotide sequence ID" value="XM_016401276.1"/>
</dbReference>
<feature type="compositionally biased region" description="Basic residues" evidence="1">
    <location>
        <begin position="1"/>
        <end position="17"/>
    </location>
</feature>
<feature type="region of interest" description="Disordered" evidence="1">
    <location>
        <begin position="1"/>
        <end position="152"/>
    </location>
</feature>
<dbReference type="AlphaFoldDB" id="A0A0D2DYE7"/>
<dbReference type="GeneID" id="27352806"/>